<organism evidence="1">
    <name type="scientific">marine sediment metagenome</name>
    <dbReference type="NCBI Taxonomy" id="412755"/>
    <lineage>
        <taxon>unclassified sequences</taxon>
        <taxon>metagenomes</taxon>
        <taxon>ecological metagenomes</taxon>
    </lineage>
</organism>
<proteinExistence type="predicted"/>
<feature type="non-terminal residue" evidence="1">
    <location>
        <position position="53"/>
    </location>
</feature>
<accession>X0TNE6</accession>
<dbReference type="EMBL" id="BARS01010092">
    <property type="protein sequence ID" value="GAF89657.1"/>
    <property type="molecule type" value="Genomic_DNA"/>
</dbReference>
<gene>
    <name evidence="1" type="ORF">S01H1_18813</name>
</gene>
<protein>
    <submittedName>
        <fullName evidence="1">Uncharacterized protein</fullName>
    </submittedName>
</protein>
<reference evidence="1" key="1">
    <citation type="journal article" date="2014" name="Front. Microbiol.">
        <title>High frequency of phylogenetically diverse reductive dehalogenase-homologous genes in deep subseafloor sedimentary metagenomes.</title>
        <authorList>
            <person name="Kawai M."/>
            <person name="Futagami T."/>
            <person name="Toyoda A."/>
            <person name="Takaki Y."/>
            <person name="Nishi S."/>
            <person name="Hori S."/>
            <person name="Arai W."/>
            <person name="Tsubouchi T."/>
            <person name="Morono Y."/>
            <person name="Uchiyama I."/>
            <person name="Ito T."/>
            <person name="Fujiyama A."/>
            <person name="Inagaki F."/>
            <person name="Takami H."/>
        </authorList>
    </citation>
    <scope>NUCLEOTIDE SEQUENCE</scope>
    <source>
        <strain evidence="1">Expedition CK06-06</strain>
    </source>
</reference>
<evidence type="ECO:0000313" key="1">
    <source>
        <dbReference type="EMBL" id="GAF89657.1"/>
    </source>
</evidence>
<sequence length="53" mass="6252">MAKILDKKLNVYDFQLTNYGKYLMSIGQYAPKYYAFYDDNIVYDNMYTKTGSA</sequence>
<name>X0TNE6_9ZZZZ</name>
<dbReference type="AlphaFoldDB" id="X0TNE6"/>
<comment type="caution">
    <text evidence="1">The sequence shown here is derived from an EMBL/GenBank/DDBJ whole genome shotgun (WGS) entry which is preliminary data.</text>
</comment>